<evidence type="ECO:0000256" key="1">
    <source>
        <dbReference type="SAM" id="Phobius"/>
    </source>
</evidence>
<dbReference type="Pfam" id="PF09581">
    <property type="entry name" value="Spore_III_AF"/>
    <property type="match status" value="1"/>
</dbReference>
<proteinExistence type="predicted"/>
<evidence type="ECO:0008006" key="4">
    <source>
        <dbReference type="Google" id="ProtNLM"/>
    </source>
</evidence>
<reference evidence="2" key="2">
    <citation type="submission" date="2020-09" db="EMBL/GenBank/DDBJ databases">
        <authorList>
            <person name="Sun Q."/>
            <person name="Zhou Y."/>
        </authorList>
    </citation>
    <scope>NUCLEOTIDE SEQUENCE</scope>
    <source>
        <strain evidence="2">CGMCC 1.15371</strain>
    </source>
</reference>
<feature type="transmembrane region" description="Helical" evidence="1">
    <location>
        <begin position="6"/>
        <end position="25"/>
    </location>
</feature>
<keyword evidence="1" id="KW-1133">Transmembrane helix</keyword>
<keyword evidence="1" id="KW-0812">Transmembrane</keyword>
<keyword evidence="1" id="KW-0472">Membrane</keyword>
<dbReference type="Proteomes" id="UP000628775">
    <property type="component" value="Unassembled WGS sequence"/>
</dbReference>
<dbReference type="InterPro" id="IPR014245">
    <property type="entry name" value="Spore_III_AF"/>
</dbReference>
<reference evidence="2" key="1">
    <citation type="journal article" date="2014" name="Int. J. Syst. Evol. Microbiol.">
        <title>Complete genome sequence of Corynebacterium casei LMG S-19264T (=DSM 44701T), isolated from a smear-ripened cheese.</title>
        <authorList>
            <consortium name="US DOE Joint Genome Institute (JGI-PGF)"/>
            <person name="Walter F."/>
            <person name="Albersmeier A."/>
            <person name="Kalinowski J."/>
            <person name="Ruckert C."/>
        </authorList>
    </citation>
    <scope>NUCLEOTIDE SEQUENCE</scope>
    <source>
        <strain evidence="2">CGMCC 1.15371</strain>
    </source>
</reference>
<feature type="transmembrane region" description="Helical" evidence="1">
    <location>
        <begin position="37"/>
        <end position="58"/>
    </location>
</feature>
<dbReference type="EMBL" id="BMIR01000013">
    <property type="protein sequence ID" value="GGE46573.1"/>
    <property type="molecule type" value="Genomic_DNA"/>
</dbReference>
<name>A0A8J2YJ59_9BACL</name>
<accession>A0A8J2YJ59</accession>
<keyword evidence="3" id="KW-1185">Reference proteome</keyword>
<sequence>MSAVSSWISQVVLLILLAIVLELLLPNDSFQKYVKLVVGLVLIVALLSPVIKVLHMPVEKILNELNPPKEEDALKNSINQHKNEIEHEQAAYKSNIVAVYMKNDVQEALGEQFGLTIVGDIHLDIDDSAKSPKVKHAVVVLGQADEAKKAAKNNQERSDKTKEIQPVKKVDIQVRIDDTETDRQSSSQETKELKAVKAFLAKKWEIPQSRLTLQLEGGGS</sequence>
<comment type="caution">
    <text evidence="2">The sequence shown here is derived from an EMBL/GenBank/DDBJ whole genome shotgun (WGS) entry which is preliminary data.</text>
</comment>
<organism evidence="2 3">
    <name type="scientific">Pullulanibacillus camelliae</name>
    <dbReference type="NCBI Taxonomy" id="1707096"/>
    <lineage>
        <taxon>Bacteria</taxon>
        <taxon>Bacillati</taxon>
        <taxon>Bacillota</taxon>
        <taxon>Bacilli</taxon>
        <taxon>Bacillales</taxon>
        <taxon>Sporolactobacillaceae</taxon>
        <taxon>Pullulanibacillus</taxon>
    </lineage>
</organism>
<protein>
    <recommendedName>
        <fullName evidence="4">Stage III sporulation protein AF</fullName>
    </recommendedName>
</protein>
<dbReference type="NCBIfam" id="TIGR02896">
    <property type="entry name" value="spore_III_AF"/>
    <property type="match status" value="1"/>
</dbReference>
<dbReference type="RefSeq" id="WP_188694963.1">
    <property type="nucleotide sequence ID" value="NZ_BMIR01000013.1"/>
</dbReference>
<gene>
    <name evidence="2" type="ORF">GCM10011391_26710</name>
</gene>
<evidence type="ECO:0000313" key="2">
    <source>
        <dbReference type="EMBL" id="GGE46573.1"/>
    </source>
</evidence>
<evidence type="ECO:0000313" key="3">
    <source>
        <dbReference type="Proteomes" id="UP000628775"/>
    </source>
</evidence>
<dbReference type="AlphaFoldDB" id="A0A8J2YJ59"/>